<gene>
    <name evidence="2" type="ORF">UFOPK3376_00831</name>
</gene>
<dbReference type="InterPro" id="IPR057767">
    <property type="entry name" value="UGSC-like_dom"/>
</dbReference>
<dbReference type="Pfam" id="PF24696">
    <property type="entry name" value="UGSC"/>
    <property type="match status" value="1"/>
</dbReference>
<organism evidence="2">
    <name type="scientific">freshwater metagenome</name>
    <dbReference type="NCBI Taxonomy" id="449393"/>
    <lineage>
        <taxon>unclassified sequences</taxon>
        <taxon>metagenomes</taxon>
        <taxon>ecological metagenomes</taxon>
    </lineage>
</organism>
<proteinExistence type="predicted"/>
<evidence type="ECO:0000313" key="2">
    <source>
        <dbReference type="EMBL" id="CAB4871024.1"/>
    </source>
</evidence>
<dbReference type="AlphaFoldDB" id="A0A6J7DQR0"/>
<feature type="domain" description="UGSC-like" evidence="1">
    <location>
        <begin position="1"/>
        <end position="71"/>
    </location>
</feature>
<dbReference type="EMBL" id="CAFBLP010000014">
    <property type="protein sequence ID" value="CAB4871024.1"/>
    <property type="molecule type" value="Genomic_DNA"/>
</dbReference>
<evidence type="ECO:0000259" key="1">
    <source>
        <dbReference type="Pfam" id="PF24696"/>
    </source>
</evidence>
<name>A0A6J7DQR0_9ZZZZ</name>
<sequence>MHDIVDLERRGIPGVFVASGEFVTAAESQSVSLGFPTVARVFTPHPIQDRTDDEMRAYADLAFEDIVAAITAT</sequence>
<accession>A0A6J7DQR0</accession>
<protein>
    <submittedName>
        <fullName evidence="2">Unannotated protein</fullName>
    </submittedName>
</protein>
<reference evidence="2" key="1">
    <citation type="submission" date="2020-05" db="EMBL/GenBank/DDBJ databases">
        <authorList>
            <person name="Chiriac C."/>
            <person name="Salcher M."/>
            <person name="Ghai R."/>
            <person name="Kavagutti S V."/>
        </authorList>
    </citation>
    <scope>NUCLEOTIDE SEQUENCE</scope>
</reference>